<evidence type="ECO:0000313" key="3">
    <source>
        <dbReference type="Proteomes" id="UP000299102"/>
    </source>
</evidence>
<name>A0A4C1VGB2_EUMVA</name>
<evidence type="ECO:0000256" key="1">
    <source>
        <dbReference type="SAM" id="MobiDB-lite"/>
    </source>
</evidence>
<feature type="region of interest" description="Disordered" evidence="1">
    <location>
        <begin position="202"/>
        <end position="226"/>
    </location>
</feature>
<feature type="compositionally biased region" description="Basic residues" evidence="1">
    <location>
        <begin position="14"/>
        <end position="28"/>
    </location>
</feature>
<protein>
    <submittedName>
        <fullName evidence="2">Uncharacterized protein</fullName>
    </submittedName>
</protein>
<feature type="region of interest" description="Disordered" evidence="1">
    <location>
        <begin position="1"/>
        <end position="43"/>
    </location>
</feature>
<dbReference type="AlphaFoldDB" id="A0A4C1VGB2"/>
<comment type="caution">
    <text evidence="2">The sequence shown here is derived from an EMBL/GenBank/DDBJ whole genome shotgun (WGS) entry which is preliminary data.</text>
</comment>
<accession>A0A4C1VGB2</accession>
<keyword evidence="3" id="KW-1185">Reference proteome</keyword>
<organism evidence="2 3">
    <name type="scientific">Eumeta variegata</name>
    <name type="common">Bagworm moth</name>
    <name type="synonym">Eumeta japonica</name>
    <dbReference type="NCBI Taxonomy" id="151549"/>
    <lineage>
        <taxon>Eukaryota</taxon>
        <taxon>Metazoa</taxon>
        <taxon>Ecdysozoa</taxon>
        <taxon>Arthropoda</taxon>
        <taxon>Hexapoda</taxon>
        <taxon>Insecta</taxon>
        <taxon>Pterygota</taxon>
        <taxon>Neoptera</taxon>
        <taxon>Endopterygota</taxon>
        <taxon>Lepidoptera</taxon>
        <taxon>Glossata</taxon>
        <taxon>Ditrysia</taxon>
        <taxon>Tineoidea</taxon>
        <taxon>Psychidae</taxon>
        <taxon>Oiketicinae</taxon>
        <taxon>Eumeta</taxon>
    </lineage>
</organism>
<dbReference type="Proteomes" id="UP000299102">
    <property type="component" value="Unassembled WGS sequence"/>
</dbReference>
<evidence type="ECO:0000313" key="2">
    <source>
        <dbReference type="EMBL" id="GBP37663.1"/>
    </source>
</evidence>
<reference evidence="2 3" key="1">
    <citation type="journal article" date="2019" name="Commun. Biol.">
        <title>The bagworm genome reveals a unique fibroin gene that provides high tensile strength.</title>
        <authorList>
            <person name="Kono N."/>
            <person name="Nakamura H."/>
            <person name="Ohtoshi R."/>
            <person name="Tomita M."/>
            <person name="Numata K."/>
            <person name="Arakawa K."/>
        </authorList>
    </citation>
    <scope>NUCLEOTIDE SEQUENCE [LARGE SCALE GENOMIC DNA]</scope>
</reference>
<dbReference type="EMBL" id="BGZK01000337">
    <property type="protein sequence ID" value="GBP37663.1"/>
    <property type="molecule type" value="Genomic_DNA"/>
</dbReference>
<sequence>MLSQTAIASAMPKAARRAPCRVPGHWRTKTQTGRGEEDKNRCTPKNDIVFPTNQLESGKDNNAPQMIILISVPLLVSHKRDRGFQSVERQIRYVRRGRRCGRGGNVSARHTLAVSTRGRGVRWNTEPPSERKKRFAAFTAQRPAGFTNLLLMKNPPESNKSLAESAPELGPGKRETAPNVIRVRFIYRISYLLSAHRRASRSALPNSRISSKDSLRSDTFSGKDRGKTARFSLRANEALTEISLQNIFIHNRKFLF</sequence>
<proteinExistence type="predicted"/>
<feature type="compositionally biased region" description="Basic and acidic residues" evidence="1">
    <location>
        <begin position="210"/>
        <end position="226"/>
    </location>
</feature>
<gene>
    <name evidence="2" type="ORF">EVAR_23711_1</name>
</gene>